<organism evidence="1 2">
    <name type="scientific">Hypholoma sublateritium (strain FD-334 SS-4)</name>
    <dbReference type="NCBI Taxonomy" id="945553"/>
    <lineage>
        <taxon>Eukaryota</taxon>
        <taxon>Fungi</taxon>
        <taxon>Dikarya</taxon>
        <taxon>Basidiomycota</taxon>
        <taxon>Agaricomycotina</taxon>
        <taxon>Agaricomycetes</taxon>
        <taxon>Agaricomycetidae</taxon>
        <taxon>Agaricales</taxon>
        <taxon>Agaricineae</taxon>
        <taxon>Strophariaceae</taxon>
        <taxon>Hypholoma</taxon>
    </lineage>
</organism>
<dbReference type="AlphaFoldDB" id="A0A0D2MN65"/>
<proteinExistence type="predicted"/>
<sequence>QHVQVMVLKSQWQAVKQMEKDNAHKIINFNFTPGTLVLVKNSCFHKGLTNKTKPRYLGPMVVIRCTKGGLYILGELDGTLSKLRFAAFHLMPYL</sequence>
<accession>A0A0D2MN65</accession>
<reference evidence="2" key="1">
    <citation type="submission" date="2014-04" db="EMBL/GenBank/DDBJ databases">
        <title>Evolutionary Origins and Diversification of the Mycorrhizal Mutualists.</title>
        <authorList>
            <consortium name="DOE Joint Genome Institute"/>
            <consortium name="Mycorrhizal Genomics Consortium"/>
            <person name="Kohler A."/>
            <person name="Kuo A."/>
            <person name="Nagy L.G."/>
            <person name="Floudas D."/>
            <person name="Copeland A."/>
            <person name="Barry K.W."/>
            <person name="Cichocki N."/>
            <person name="Veneault-Fourrey C."/>
            <person name="LaButti K."/>
            <person name="Lindquist E.A."/>
            <person name="Lipzen A."/>
            <person name="Lundell T."/>
            <person name="Morin E."/>
            <person name="Murat C."/>
            <person name="Riley R."/>
            <person name="Ohm R."/>
            <person name="Sun H."/>
            <person name="Tunlid A."/>
            <person name="Henrissat B."/>
            <person name="Grigoriev I.V."/>
            <person name="Hibbett D.S."/>
            <person name="Martin F."/>
        </authorList>
    </citation>
    <scope>NUCLEOTIDE SEQUENCE [LARGE SCALE GENOMIC DNA]</scope>
    <source>
        <strain evidence="2">FD-334 SS-4</strain>
    </source>
</reference>
<feature type="non-terminal residue" evidence="1">
    <location>
        <position position="94"/>
    </location>
</feature>
<gene>
    <name evidence="1" type="ORF">HYPSUDRAFT_110290</name>
</gene>
<dbReference type="Proteomes" id="UP000054270">
    <property type="component" value="Unassembled WGS sequence"/>
</dbReference>
<feature type="non-terminal residue" evidence="1">
    <location>
        <position position="1"/>
    </location>
</feature>
<protein>
    <submittedName>
        <fullName evidence="1">Uncharacterized protein</fullName>
    </submittedName>
</protein>
<evidence type="ECO:0000313" key="2">
    <source>
        <dbReference type="Proteomes" id="UP000054270"/>
    </source>
</evidence>
<dbReference type="OrthoDB" id="8023605at2759"/>
<dbReference type="OMA" id="EHILANY"/>
<dbReference type="EMBL" id="KN817532">
    <property type="protein sequence ID" value="KJA25398.1"/>
    <property type="molecule type" value="Genomic_DNA"/>
</dbReference>
<evidence type="ECO:0000313" key="1">
    <source>
        <dbReference type="EMBL" id="KJA25398.1"/>
    </source>
</evidence>
<dbReference type="STRING" id="945553.A0A0D2MN65"/>
<name>A0A0D2MN65_HYPSF</name>
<keyword evidence="2" id="KW-1185">Reference proteome</keyword>